<evidence type="ECO:0000313" key="5">
    <source>
        <dbReference type="RefSeq" id="XP_025424608.1"/>
    </source>
</evidence>
<feature type="region of interest" description="Disordered" evidence="1">
    <location>
        <begin position="401"/>
        <end position="423"/>
    </location>
</feature>
<gene>
    <name evidence="4 5 6" type="primary">LOC112693652</name>
</gene>
<feature type="region of interest" description="Disordered" evidence="1">
    <location>
        <begin position="337"/>
        <end position="356"/>
    </location>
</feature>
<dbReference type="OrthoDB" id="8196819at2759"/>
<evidence type="ECO:0000313" key="6">
    <source>
        <dbReference type="RefSeq" id="XP_025424609.1"/>
    </source>
</evidence>
<dbReference type="AlphaFoldDB" id="A0A8B8GMX5"/>
<keyword evidence="2" id="KW-0472">Membrane</keyword>
<evidence type="ECO:0000313" key="3">
    <source>
        <dbReference type="Proteomes" id="UP000694846"/>
    </source>
</evidence>
<name>A0A8B8GMX5_9HEMI</name>
<keyword evidence="2" id="KW-0812">Transmembrane</keyword>
<keyword evidence="2" id="KW-1133">Transmembrane helix</keyword>
<organism evidence="3 6">
    <name type="scientific">Sipha flava</name>
    <name type="common">yellow sugarcane aphid</name>
    <dbReference type="NCBI Taxonomy" id="143950"/>
    <lineage>
        <taxon>Eukaryota</taxon>
        <taxon>Metazoa</taxon>
        <taxon>Ecdysozoa</taxon>
        <taxon>Arthropoda</taxon>
        <taxon>Hexapoda</taxon>
        <taxon>Insecta</taxon>
        <taxon>Pterygota</taxon>
        <taxon>Neoptera</taxon>
        <taxon>Paraneoptera</taxon>
        <taxon>Hemiptera</taxon>
        <taxon>Sternorrhyncha</taxon>
        <taxon>Aphidomorpha</taxon>
        <taxon>Aphidoidea</taxon>
        <taxon>Aphididae</taxon>
        <taxon>Sipha</taxon>
    </lineage>
</organism>
<proteinExistence type="predicted"/>
<feature type="transmembrane region" description="Helical" evidence="2">
    <location>
        <begin position="14"/>
        <end position="38"/>
    </location>
</feature>
<dbReference type="RefSeq" id="XP_025424607.1">
    <property type="nucleotide sequence ID" value="XM_025568822.1"/>
</dbReference>
<sequence>MCLSWPQACTAIHLLWSVLYISVGAVQIVAGIFFLFTVPVLKIGSNIWTGSWNVFFGVGGAVFSCVGDWTTAKQQGLLCLTITILIMNVINLIILEIGEWRYLTPESVKHIMSKEGLETLVLYARYTTSISTLVAIVGAFFDSQITFCCMLRVDKRQHTTEPDNNSDVDYIMPRVKSECVLRSNSITGKTSDNNYGRSWVFESDGTAGPGGCNAYASTESLSALDHRPPATVAASATVCSRTVTLKRRAKPVTPVVIVEMDGTGSRPAQLMTSFSRTPSPVGLSESPSQDSVSTATVATAANAACATPIYECLEKLTEPSVYRSRLNTALSASAQEAIVSADRPPRSLSPRPPPVAEPVQYASLMEELQKTIGNRLSKHVESPEERFSGADLDDVLQDIQDLESPNGHSNDRTDDSSDSDAASMKTTKTVILNGKNADDLGYVSMRQDCAHLLSVYDQVECELPEELPEETNNNTIGLKVTVKSSGKGWKSLSTMLKRKQRAALTLIPEIEASIVRSECLAYLSEKELVERYDQNKMVHRQIEEKVWKQINGASETDSPC</sequence>
<dbReference type="RefSeq" id="XP_025424609.1">
    <property type="nucleotide sequence ID" value="XM_025568824.1"/>
</dbReference>
<evidence type="ECO:0000313" key="4">
    <source>
        <dbReference type="RefSeq" id="XP_025424607.1"/>
    </source>
</evidence>
<dbReference type="Proteomes" id="UP000694846">
    <property type="component" value="Unplaced"/>
</dbReference>
<keyword evidence="3" id="KW-1185">Reference proteome</keyword>
<dbReference type="RefSeq" id="XP_025424608.1">
    <property type="nucleotide sequence ID" value="XM_025568823.1"/>
</dbReference>
<feature type="transmembrane region" description="Helical" evidence="2">
    <location>
        <begin position="119"/>
        <end position="141"/>
    </location>
</feature>
<accession>A0A8B8GMX5</accession>
<evidence type="ECO:0000256" key="1">
    <source>
        <dbReference type="SAM" id="MobiDB-lite"/>
    </source>
</evidence>
<evidence type="ECO:0000256" key="2">
    <source>
        <dbReference type="SAM" id="Phobius"/>
    </source>
</evidence>
<feature type="transmembrane region" description="Helical" evidence="2">
    <location>
        <begin position="50"/>
        <end position="69"/>
    </location>
</feature>
<protein>
    <submittedName>
        <fullName evidence="4 5">Uncharacterized protein LOC112693652</fullName>
    </submittedName>
</protein>
<feature type="transmembrane region" description="Helical" evidence="2">
    <location>
        <begin position="75"/>
        <end position="98"/>
    </location>
</feature>
<reference evidence="4 5" key="1">
    <citation type="submission" date="2025-04" db="UniProtKB">
        <authorList>
            <consortium name="RefSeq"/>
        </authorList>
    </citation>
    <scope>IDENTIFICATION</scope>
    <source>
        <tissue evidence="4 5">Whole body</tissue>
    </source>
</reference>
<dbReference type="GeneID" id="112693652"/>